<keyword evidence="2" id="KW-0805">Transcription regulation</keyword>
<evidence type="ECO:0000259" key="6">
    <source>
        <dbReference type="SMART" id="SM00576"/>
    </source>
</evidence>
<protein>
    <submittedName>
        <fullName evidence="7">Bromodomain associated domain-containing protein</fullName>
    </submittedName>
</protein>
<proteinExistence type="predicted"/>
<comment type="subcellular location">
    <subcellularLocation>
        <location evidence="1">Nucleus</location>
    </subcellularLocation>
</comment>
<accession>A0ABR4P2I5</accession>
<feature type="region of interest" description="Disordered" evidence="5">
    <location>
        <begin position="173"/>
        <end position="209"/>
    </location>
</feature>
<dbReference type="InterPro" id="IPR006565">
    <property type="entry name" value="BTP"/>
</dbReference>
<keyword evidence="3" id="KW-0804">Transcription</keyword>
<feature type="domain" description="Bromodomain associated" evidence="6">
    <location>
        <begin position="5"/>
        <end position="82"/>
    </location>
</feature>
<name>A0ABR4P2I5_9HELO</name>
<evidence type="ECO:0000256" key="2">
    <source>
        <dbReference type="ARBA" id="ARBA00023015"/>
    </source>
</evidence>
<dbReference type="Proteomes" id="UP001629113">
    <property type="component" value="Unassembled WGS sequence"/>
</dbReference>
<feature type="compositionally biased region" description="Low complexity" evidence="5">
    <location>
        <begin position="181"/>
        <end position="197"/>
    </location>
</feature>
<dbReference type="Pfam" id="PF07524">
    <property type="entry name" value="Bromo_TP"/>
    <property type="match status" value="1"/>
</dbReference>
<feature type="compositionally biased region" description="Acidic residues" evidence="5">
    <location>
        <begin position="198"/>
        <end position="209"/>
    </location>
</feature>
<evidence type="ECO:0000256" key="4">
    <source>
        <dbReference type="ARBA" id="ARBA00023242"/>
    </source>
</evidence>
<comment type="caution">
    <text evidence="7">The sequence shown here is derived from an EMBL/GenBank/DDBJ whole genome shotgun (WGS) entry which is preliminary data.</text>
</comment>
<sequence length="209" mass="23039">MATPQALHHSLLRPCVLHILRAAGYHSTRPSVLDTLTDLAARYMYLLAQQTVSHATINHTELDISIQDVRMAMQDCGTLVPEKTLEEQDFEGEEDTRGVDAFIAWATGPGNREIRRIALEGGDGAKEDYLTVLKKKHAATDEDSRYNGTILGKPVEPRSIKVEGGEITSVKEWADKRKMASQSTALSSRRPSSALSSLDDEAMDDIDFA</sequence>
<dbReference type="CDD" id="cd00076">
    <property type="entry name" value="HFD_SF"/>
    <property type="match status" value="1"/>
</dbReference>
<dbReference type="InterPro" id="IPR009072">
    <property type="entry name" value="Histone-fold"/>
</dbReference>
<evidence type="ECO:0000256" key="1">
    <source>
        <dbReference type="ARBA" id="ARBA00004123"/>
    </source>
</evidence>
<evidence type="ECO:0000256" key="3">
    <source>
        <dbReference type="ARBA" id="ARBA00023163"/>
    </source>
</evidence>
<dbReference type="EMBL" id="JBFCZG010000010">
    <property type="protein sequence ID" value="KAL3417515.1"/>
    <property type="molecule type" value="Genomic_DNA"/>
</dbReference>
<dbReference type="Gene3D" id="1.10.20.10">
    <property type="entry name" value="Histone, subunit A"/>
    <property type="match status" value="1"/>
</dbReference>
<evidence type="ECO:0000313" key="8">
    <source>
        <dbReference type="Proteomes" id="UP001629113"/>
    </source>
</evidence>
<organism evidence="7 8">
    <name type="scientific">Phlyctema vagabunda</name>
    <dbReference type="NCBI Taxonomy" id="108571"/>
    <lineage>
        <taxon>Eukaryota</taxon>
        <taxon>Fungi</taxon>
        <taxon>Dikarya</taxon>
        <taxon>Ascomycota</taxon>
        <taxon>Pezizomycotina</taxon>
        <taxon>Leotiomycetes</taxon>
        <taxon>Helotiales</taxon>
        <taxon>Dermateaceae</taxon>
        <taxon>Phlyctema</taxon>
    </lineage>
</organism>
<reference evidence="7 8" key="1">
    <citation type="submission" date="2024-06" db="EMBL/GenBank/DDBJ databases">
        <title>Complete genome of Phlyctema vagabunda strain 19-DSS-EL-015.</title>
        <authorList>
            <person name="Fiorenzani C."/>
        </authorList>
    </citation>
    <scope>NUCLEOTIDE SEQUENCE [LARGE SCALE GENOMIC DNA]</scope>
    <source>
        <strain evidence="7 8">19-DSS-EL-015</strain>
    </source>
</reference>
<dbReference type="SMART" id="SM00576">
    <property type="entry name" value="BTP"/>
    <property type="match status" value="1"/>
</dbReference>
<evidence type="ECO:0000256" key="5">
    <source>
        <dbReference type="SAM" id="MobiDB-lite"/>
    </source>
</evidence>
<keyword evidence="8" id="KW-1185">Reference proteome</keyword>
<evidence type="ECO:0000313" key="7">
    <source>
        <dbReference type="EMBL" id="KAL3417515.1"/>
    </source>
</evidence>
<gene>
    <name evidence="7" type="ORF">PVAG01_10525</name>
</gene>
<keyword evidence="4" id="KW-0539">Nucleus</keyword>